<dbReference type="GO" id="GO:0004066">
    <property type="term" value="F:asparagine synthase (glutamine-hydrolyzing) activity"/>
    <property type="evidence" value="ECO:0007669"/>
    <property type="project" value="UniProtKB-EC"/>
</dbReference>
<reference evidence="9" key="1">
    <citation type="submission" date="2020-09" db="EMBL/GenBank/DDBJ databases">
        <title>Desulfogranum mesoprofundum gen. nov., sp. nov., a novel mesophilic, sulfate-reducing chemolithoautotroph isolated from a deep-sea hydrothermal vent chimney in the Suiyo Seamount.</title>
        <authorList>
            <person name="Hashimoto Y."/>
            <person name="Nakagawa S."/>
        </authorList>
    </citation>
    <scope>NUCLEOTIDE SEQUENCE</scope>
    <source>
        <strain evidence="9">KT2</strain>
    </source>
</reference>
<evidence type="ECO:0000313" key="9">
    <source>
        <dbReference type="EMBL" id="BCL60655.1"/>
    </source>
</evidence>
<dbReference type="RefSeq" id="WP_268907524.1">
    <property type="nucleotide sequence ID" value="NZ_AP024086.1"/>
</dbReference>
<evidence type="ECO:0000313" key="10">
    <source>
        <dbReference type="Proteomes" id="UP000826725"/>
    </source>
</evidence>
<dbReference type="PROSITE" id="PS51278">
    <property type="entry name" value="GATASE_TYPE_2"/>
    <property type="match status" value="1"/>
</dbReference>
<dbReference type="NCBIfam" id="TIGR01536">
    <property type="entry name" value="asn_synth_AEB"/>
    <property type="match status" value="1"/>
</dbReference>
<dbReference type="InterPro" id="IPR033738">
    <property type="entry name" value="AsnB_N"/>
</dbReference>
<dbReference type="Pfam" id="PF00733">
    <property type="entry name" value="Asn_synthase"/>
    <property type="match status" value="1"/>
</dbReference>
<dbReference type="Proteomes" id="UP000826725">
    <property type="component" value="Chromosome"/>
</dbReference>
<proteinExistence type="inferred from homology"/>
<dbReference type="CDD" id="cd00712">
    <property type="entry name" value="AsnB"/>
    <property type="match status" value="1"/>
</dbReference>
<sequence>MCGIAGIIGNNSRKQLAGMLQNIVHRGPDCSGLQQFSDSIIGNVRLSIIDIEGGKQPIQDPLNKNWVVLNGELYNYLETRSHYSSMGYPFSTRTDTEILLPLYDEYGLRMFDRLNGMFSFCLFDEKNETIIIGRDHFGIKPLVYTIHDNCLYFSSEIKSFFAIPGWQARPDMDAWHTFFNIRFPPAPLTLFKDVFKLPPGCYIELHKKTGDVSIPATHKKLRSLCCGQYQGGIYRHYQLPNAATTLTFNDAIDRATTLFQDSINSQMIADVPVGVYLSGGIDSSTVTAFASQFGKKGINTFCLGFGEPTDENDDARLIADYFKTTHVDITLDVNPLDQFKEAVYHMEEPKVNCLQGFILAKEAVKHQKVVLSGLGGDELFGGYDIYAIGAILDQFRKKPFSYALRASGTVLQSLCSLNENLKYDLHRRGSSLLRQIDNPLKLYILLRNGWDHDSKLLGSVYRKGFFDNNIRPVHKHFETSFPQQESLADSFMRFEFQNKMVDDFLANEDRMSMAASLESRVPFLDKHIVEFAFSLPVAWKIKRNRRKLFLKNLLAETIPEHILAKKKQGFTFNPVLQAQKDLVPLARKYLTRERVEDSGVFNFDYINTIMTATPHRNLRWHFFLLWKILGYHIWEDIFIHSSYQPPKTDIT</sequence>
<protein>
    <recommendedName>
        <fullName evidence="3">asparagine synthase (glutamine-hydrolyzing)</fullName>
        <ecNumber evidence="3">6.3.5.4</ecNumber>
    </recommendedName>
</protein>
<keyword evidence="6" id="KW-0315">Glutamine amidotransferase</keyword>
<dbReference type="PIRSF" id="PIRSF001589">
    <property type="entry name" value="Asn_synthetase_glu-h"/>
    <property type="match status" value="1"/>
</dbReference>
<dbReference type="PANTHER" id="PTHR43284">
    <property type="entry name" value="ASPARAGINE SYNTHETASE (GLUTAMINE-HYDROLYZING)"/>
    <property type="match status" value="1"/>
</dbReference>
<evidence type="ECO:0000256" key="2">
    <source>
        <dbReference type="ARBA" id="ARBA00005752"/>
    </source>
</evidence>
<comment type="pathway">
    <text evidence="1">Amino-acid biosynthesis; L-asparagine biosynthesis; L-asparagine from L-aspartate (L-Gln route): step 1/1.</text>
</comment>
<keyword evidence="10" id="KW-1185">Reference proteome</keyword>
<evidence type="ECO:0000256" key="6">
    <source>
        <dbReference type="ARBA" id="ARBA00022962"/>
    </source>
</evidence>
<dbReference type="EMBL" id="AP024086">
    <property type="protein sequence ID" value="BCL60655.1"/>
    <property type="molecule type" value="Genomic_DNA"/>
</dbReference>
<dbReference type="EC" id="6.3.5.4" evidence="3"/>
<evidence type="ECO:0000256" key="4">
    <source>
        <dbReference type="ARBA" id="ARBA00022741"/>
    </source>
</evidence>
<evidence type="ECO:0000256" key="5">
    <source>
        <dbReference type="ARBA" id="ARBA00022840"/>
    </source>
</evidence>
<keyword evidence="5" id="KW-0067">ATP-binding</keyword>
<name>A0A8D5FHB1_9BACT</name>
<dbReference type="InterPro" id="IPR017932">
    <property type="entry name" value="GATase_2_dom"/>
</dbReference>
<evidence type="ECO:0000256" key="3">
    <source>
        <dbReference type="ARBA" id="ARBA00012737"/>
    </source>
</evidence>
<organism evidence="9 10">
    <name type="scientific">Desulfomarina profundi</name>
    <dbReference type="NCBI Taxonomy" id="2772557"/>
    <lineage>
        <taxon>Bacteria</taxon>
        <taxon>Pseudomonadati</taxon>
        <taxon>Thermodesulfobacteriota</taxon>
        <taxon>Desulfobulbia</taxon>
        <taxon>Desulfobulbales</taxon>
        <taxon>Desulfobulbaceae</taxon>
        <taxon>Desulfomarina</taxon>
    </lineage>
</organism>
<feature type="domain" description="Glutamine amidotransferase type-2" evidence="8">
    <location>
        <begin position="2"/>
        <end position="208"/>
    </location>
</feature>
<dbReference type="CDD" id="cd01991">
    <property type="entry name" value="Asn_synthase_B_C"/>
    <property type="match status" value="1"/>
</dbReference>
<evidence type="ECO:0000259" key="8">
    <source>
        <dbReference type="PROSITE" id="PS51278"/>
    </source>
</evidence>
<accession>A0A8D5FHB1</accession>
<dbReference type="Pfam" id="PF13537">
    <property type="entry name" value="GATase_7"/>
    <property type="match status" value="1"/>
</dbReference>
<keyword evidence="4" id="KW-0547">Nucleotide-binding</keyword>
<dbReference type="GO" id="GO:0005829">
    <property type="term" value="C:cytosol"/>
    <property type="evidence" value="ECO:0007669"/>
    <property type="project" value="TreeGrafter"/>
</dbReference>
<gene>
    <name evidence="9" type="primary">asnB1</name>
    <name evidence="9" type="ORF">DGMP_13480</name>
</gene>
<dbReference type="AlphaFoldDB" id="A0A8D5FHB1"/>
<evidence type="ECO:0000256" key="7">
    <source>
        <dbReference type="ARBA" id="ARBA00048741"/>
    </source>
</evidence>
<dbReference type="InterPro" id="IPR006426">
    <property type="entry name" value="Asn_synth_AEB"/>
</dbReference>
<dbReference type="KEGG" id="dbk:DGMP_13480"/>
<evidence type="ECO:0000256" key="1">
    <source>
        <dbReference type="ARBA" id="ARBA00005187"/>
    </source>
</evidence>
<comment type="catalytic activity">
    <reaction evidence="7">
        <text>L-aspartate + L-glutamine + ATP + H2O = L-asparagine + L-glutamate + AMP + diphosphate + H(+)</text>
        <dbReference type="Rhea" id="RHEA:12228"/>
        <dbReference type="ChEBI" id="CHEBI:15377"/>
        <dbReference type="ChEBI" id="CHEBI:15378"/>
        <dbReference type="ChEBI" id="CHEBI:29985"/>
        <dbReference type="ChEBI" id="CHEBI:29991"/>
        <dbReference type="ChEBI" id="CHEBI:30616"/>
        <dbReference type="ChEBI" id="CHEBI:33019"/>
        <dbReference type="ChEBI" id="CHEBI:58048"/>
        <dbReference type="ChEBI" id="CHEBI:58359"/>
        <dbReference type="ChEBI" id="CHEBI:456215"/>
        <dbReference type="EC" id="6.3.5.4"/>
    </reaction>
</comment>
<dbReference type="PANTHER" id="PTHR43284:SF1">
    <property type="entry name" value="ASPARAGINE SYNTHETASE"/>
    <property type="match status" value="1"/>
</dbReference>
<dbReference type="InterPro" id="IPR001962">
    <property type="entry name" value="Asn_synthase"/>
</dbReference>
<dbReference type="GO" id="GO:0005524">
    <property type="term" value="F:ATP binding"/>
    <property type="evidence" value="ECO:0007669"/>
    <property type="project" value="UniProtKB-KW"/>
</dbReference>
<dbReference type="GO" id="GO:0006529">
    <property type="term" value="P:asparagine biosynthetic process"/>
    <property type="evidence" value="ECO:0007669"/>
    <property type="project" value="InterPro"/>
</dbReference>
<comment type="similarity">
    <text evidence="2">Belongs to the asparagine synthetase family.</text>
</comment>
<dbReference type="InterPro" id="IPR051786">
    <property type="entry name" value="ASN_synthetase/amidase"/>
</dbReference>